<keyword evidence="15" id="KW-0413">Isomerase</keyword>
<evidence type="ECO:0000256" key="14">
    <source>
        <dbReference type="SAM" id="MobiDB-lite"/>
    </source>
</evidence>
<dbReference type="NCBIfam" id="NF001140">
    <property type="entry name" value="PRK00147.1"/>
    <property type="match status" value="1"/>
</dbReference>
<evidence type="ECO:0000313" key="16">
    <source>
        <dbReference type="Proteomes" id="UP000194003"/>
    </source>
</evidence>
<comment type="subunit">
    <text evidence="3 13">Monomer.</text>
</comment>
<evidence type="ECO:0000313" key="15">
    <source>
        <dbReference type="EMBL" id="OSM02340.1"/>
    </source>
</evidence>
<evidence type="ECO:0000256" key="4">
    <source>
        <dbReference type="ARBA" id="ARBA00022490"/>
    </source>
</evidence>
<comment type="function">
    <text evidence="13">Transfers and isomerizes the ribose moiety from AdoMet to the 7-aminomethyl group of 7-deazaguanine (preQ1-tRNA) to give epoxyqueuosine (oQ-tRNA).</text>
</comment>
<comment type="caution">
    <text evidence="15">The sequence shown here is derived from an EMBL/GenBank/DDBJ whole genome shotgun (WGS) entry which is preliminary data.</text>
</comment>
<evidence type="ECO:0000256" key="8">
    <source>
        <dbReference type="ARBA" id="ARBA00052751"/>
    </source>
</evidence>
<evidence type="ECO:0000256" key="1">
    <source>
        <dbReference type="ARBA" id="ARBA00004496"/>
    </source>
</evidence>
<evidence type="ECO:0000256" key="3">
    <source>
        <dbReference type="ARBA" id="ARBA00011245"/>
    </source>
</evidence>
<dbReference type="Gene3D" id="3.40.1780.10">
    <property type="entry name" value="QueA-like"/>
    <property type="match status" value="1"/>
</dbReference>
<dbReference type="NCBIfam" id="TIGR00113">
    <property type="entry name" value="queA"/>
    <property type="match status" value="1"/>
</dbReference>
<proteinExistence type="inferred from homology"/>
<dbReference type="UniPathway" id="UPA00392"/>
<comment type="similarity">
    <text evidence="9 13">Belongs to the QueA family.</text>
</comment>
<dbReference type="GO" id="GO:0051075">
    <property type="term" value="F:S-adenosylmethionine:tRNA ribosyltransferase-isomerase activity"/>
    <property type="evidence" value="ECO:0007669"/>
    <property type="project" value="UniProtKB-EC"/>
</dbReference>
<dbReference type="STRING" id="1434232.MAIT1_02466"/>
<comment type="catalytic activity">
    <reaction evidence="8 13">
        <text>7-aminomethyl-7-carbaguanosine(34) in tRNA + S-adenosyl-L-methionine = epoxyqueuosine(34) in tRNA + adenine + L-methionine + 2 H(+)</text>
        <dbReference type="Rhea" id="RHEA:32155"/>
        <dbReference type="Rhea" id="RHEA-COMP:10342"/>
        <dbReference type="Rhea" id="RHEA-COMP:18582"/>
        <dbReference type="ChEBI" id="CHEBI:15378"/>
        <dbReference type="ChEBI" id="CHEBI:16708"/>
        <dbReference type="ChEBI" id="CHEBI:57844"/>
        <dbReference type="ChEBI" id="CHEBI:59789"/>
        <dbReference type="ChEBI" id="CHEBI:82833"/>
        <dbReference type="ChEBI" id="CHEBI:194443"/>
        <dbReference type="EC" id="2.4.99.17"/>
    </reaction>
</comment>
<accession>A0A1Y2K2T6</accession>
<dbReference type="PANTHER" id="PTHR30307">
    <property type="entry name" value="S-ADENOSYLMETHIONINE:TRNA RIBOSYLTRANSFERASE-ISOMERASE"/>
    <property type="match status" value="1"/>
</dbReference>
<name>A0A1Y2K2T6_9PROT</name>
<dbReference type="EMBL" id="LVJN01000020">
    <property type="protein sequence ID" value="OSM02340.1"/>
    <property type="molecule type" value="Genomic_DNA"/>
</dbReference>
<evidence type="ECO:0000256" key="6">
    <source>
        <dbReference type="ARBA" id="ARBA00022691"/>
    </source>
</evidence>
<dbReference type="InterPro" id="IPR036100">
    <property type="entry name" value="QueA_sf"/>
</dbReference>
<reference evidence="15 16" key="1">
    <citation type="journal article" date="2016" name="BMC Genomics">
        <title>Combined genomic and structural analyses of a cultured magnetotactic bacterium reveals its niche adaptation to a dynamic environment.</title>
        <authorList>
            <person name="Araujo A.C."/>
            <person name="Morillo V."/>
            <person name="Cypriano J."/>
            <person name="Teixeira L.C."/>
            <person name="Leao P."/>
            <person name="Lyra S."/>
            <person name="Almeida L.G."/>
            <person name="Bazylinski D.A."/>
            <person name="Vasconcellos A.T."/>
            <person name="Abreu F."/>
            <person name="Lins U."/>
        </authorList>
    </citation>
    <scope>NUCLEOTIDE SEQUENCE [LARGE SCALE GENOMIC DNA]</scope>
    <source>
        <strain evidence="15 16">IT-1</strain>
    </source>
</reference>
<keyword evidence="7 13" id="KW-0671">Queuosine biosynthesis</keyword>
<dbReference type="Pfam" id="PF02547">
    <property type="entry name" value="Queuosine_synth"/>
    <property type="match status" value="1"/>
</dbReference>
<gene>
    <name evidence="13" type="primary">queA</name>
    <name evidence="15" type="ORF">MAIT1_02466</name>
</gene>
<organism evidence="15 16">
    <name type="scientific">Magnetofaba australis IT-1</name>
    <dbReference type="NCBI Taxonomy" id="1434232"/>
    <lineage>
        <taxon>Bacteria</taxon>
        <taxon>Pseudomonadati</taxon>
        <taxon>Pseudomonadota</taxon>
        <taxon>Magnetococcia</taxon>
        <taxon>Magnetococcales</taxon>
        <taxon>Magnetococcaceae</taxon>
        <taxon>Magnetofaba</taxon>
    </lineage>
</organism>
<dbReference type="GO" id="GO:0005737">
    <property type="term" value="C:cytoplasm"/>
    <property type="evidence" value="ECO:0007669"/>
    <property type="project" value="UniProtKB-SubCell"/>
</dbReference>
<comment type="pathway">
    <text evidence="2 13">tRNA modification; tRNA-queuosine biosynthesis.</text>
</comment>
<dbReference type="Gene3D" id="2.40.10.240">
    <property type="entry name" value="QueA-like"/>
    <property type="match status" value="1"/>
</dbReference>
<evidence type="ECO:0000256" key="7">
    <source>
        <dbReference type="ARBA" id="ARBA00022785"/>
    </source>
</evidence>
<evidence type="ECO:0000256" key="13">
    <source>
        <dbReference type="HAMAP-Rule" id="MF_00113"/>
    </source>
</evidence>
<dbReference type="GO" id="GO:0008616">
    <property type="term" value="P:tRNA queuosine(34) biosynthetic process"/>
    <property type="evidence" value="ECO:0007669"/>
    <property type="project" value="UniProtKB-UniRule"/>
</dbReference>
<protein>
    <recommendedName>
        <fullName evidence="11 13">S-adenosylmethionine:tRNA ribosyltransferase-isomerase</fullName>
        <ecNumber evidence="10 13">2.4.99.17</ecNumber>
    </recommendedName>
    <alternativeName>
        <fullName evidence="12 13">Queuosine biosynthesis protein QueA</fullName>
    </alternativeName>
</protein>
<dbReference type="AlphaFoldDB" id="A0A1Y2K2T6"/>
<sequence length="344" mass="38048">MTDRLEDYDYPLPPERIAQAPAEPRDASRLLVSLPDSIEDRRFGDIKAYLRAGDLLVVNDTRVIPARLMGRKASGGKVELFLVKPLDNAGTWEALTKTSKPLKPGTEIHFSPTFRAIFEARQEDGSARARLVCDDASIDAAVEQHGQMPLPPYIQSDDPQRDKQRYQTVYADQPGAVAAPTAGLHFTPELLSELCDMGVKRAHVTLHVGLGTFQPVRESDLDKHVMHAEWFSVTPETADLINQTRAAGGRIVAVGTTSARTLESAADEAGVVHPGSGETRLFIRPGYRFRAVDLLITNFHLPKSTLLMLVSALIGKQRLDRDYVHAMTEQYRFYSYGDAMLAVP</sequence>
<dbReference type="Proteomes" id="UP000194003">
    <property type="component" value="Unassembled WGS sequence"/>
</dbReference>
<dbReference type="PANTHER" id="PTHR30307:SF0">
    <property type="entry name" value="S-ADENOSYLMETHIONINE:TRNA RIBOSYLTRANSFERASE-ISOMERASE"/>
    <property type="match status" value="1"/>
</dbReference>
<comment type="subcellular location">
    <subcellularLocation>
        <location evidence="1 13">Cytoplasm</location>
    </subcellularLocation>
</comment>
<dbReference type="EC" id="2.4.99.17" evidence="10 13"/>
<dbReference type="SUPFAM" id="SSF111337">
    <property type="entry name" value="QueA-like"/>
    <property type="match status" value="1"/>
</dbReference>
<keyword evidence="6 13" id="KW-0949">S-adenosyl-L-methionine</keyword>
<feature type="region of interest" description="Disordered" evidence="14">
    <location>
        <begin position="1"/>
        <end position="24"/>
    </location>
</feature>
<keyword evidence="4 13" id="KW-0963">Cytoplasm</keyword>
<keyword evidence="5 13" id="KW-0808">Transferase</keyword>
<evidence type="ECO:0000256" key="2">
    <source>
        <dbReference type="ARBA" id="ARBA00004691"/>
    </source>
</evidence>
<dbReference type="InterPro" id="IPR003699">
    <property type="entry name" value="QueA"/>
</dbReference>
<evidence type="ECO:0000256" key="10">
    <source>
        <dbReference type="ARBA" id="ARBA00066503"/>
    </source>
</evidence>
<evidence type="ECO:0000256" key="5">
    <source>
        <dbReference type="ARBA" id="ARBA00022679"/>
    </source>
</evidence>
<keyword evidence="16" id="KW-1185">Reference proteome</keyword>
<dbReference type="OrthoDB" id="9805933at2"/>
<dbReference type="RefSeq" id="WP_085444820.1">
    <property type="nucleotide sequence ID" value="NZ_LVJN01000020.1"/>
</dbReference>
<dbReference type="FunFam" id="3.40.1780.10:FF:000001">
    <property type="entry name" value="S-adenosylmethionine:tRNA ribosyltransferase-isomerase"/>
    <property type="match status" value="1"/>
</dbReference>
<dbReference type="InterPro" id="IPR042119">
    <property type="entry name" value="QueA_dom2"/>
</dbReference>
<evidence type="ECO:0000256" key="12">
    <source>
        <dbReference type="ARBA" id="ARBA00076160"/>
    </source>
</evidence>
<evidence type="ECO:0000256" key="11">
    <source>
        <dbReference type="ARBA" id="ARBA00069325"/>
    </source>
</evidence>
<dbReference type="InterPro" id="IPR042118">
    <property type="entry name" value="QueA_dom1"/>
</dbReference>
<evidence type="ECO:0000256" key="9">
    <source>
        <dbReference type="ARBA" id="ARBA00061210"/>
    </source>
</evidence>
<dbReference type="HAMAP" id="MF_00113">
    <property type="entry name" value="QueA"/>
    <property type="match status" value="1"/>
</dbReference>